<dbReference type="GO" id="GO:0005886">
    <property type="term" value="C:plasma membrane"/>
    <property type="evidence" value="ECO:0007669"/>
    <property type="project" value="UniProtKB-SubCell"/>
</dbReference>
<evidence type="ECO:0000256" key="8">
    <source>
        <dbReference type="NCBIfam" id="TIGR04265"/>
    </source>
</evidence>
<reference evidence="11 12" key="1">
    <citation type="submission" date="2015-03" db="EMBL/GenBank/DDBJ databases">
        <title>Genome assembly of Sandaracinus amylolyticus DSM 53668.</title>
        <authorList>
            <person name="Sharma G."/>
            <person name="Subramanian S."/>
        </authorList>
    </citation>
    <scope>NUCLEOTIDE SEQUENCE [LARGE SCALE GENOMIC DNA]</scope>
    <source>
        <strain evidence="11 12">DSM 53668</strain>
    </source>
</reference>
<name>A0A0F6YL00_9BACT</name>
<evidence type="ECO:0000259" key="10">
    <source>
        <dbReference type="PROSITE" id="PS50035"/>
    </source>
</evidence>
<dbReference type="InterPro" id="IPR025202">
    <property type="entry name" value="PLD-like_dom"/>
</dbReference>
<keyword evidence="6 9" id="KW-1133">Transmembrane helix</keyword>
<dbReference type="PANTHER" id="PTHR21248">
    <property type="entry name" value="CARDIOLIPIN SYNTHASE"/>
    <property type="match status" value="1"/>
</dbReference>
<dbReference type="Pfam" id="PF13091">
    <property type="entry name" value="PLDc_2"/>
    <property type="match status" value="2"/>
</dbReference>
<feature type="transmembrane region" description="Helical" evidence="9">
    <location>
        <begin position="31"/>
        <end position="54"/>
    </location>
</feature>
<dbReference type="SMART" id="SM00155">
    <property type="entry name" value="PLDc"/>
    <property type="match status" value="2"/>
</dbReference>
<sequence>MSWFWTVFTILEIVWVAGLSAWIVLERRPPVATIAWILTLAWLPAVGVVVYYFLGPRRLTRRKLKRAQAQKLVDAAIAAIEDEADDKSRGELAKLAVSAGEAAPLRAERIDLYTEGRDCLAAQLEAIAAAKHHVHVSYYIWYPDHVGTRFRDALVAKAKQGVEVRLLLDWIGAYSTTSRFLAPLVEAGGKIAWFNPVSLTRLRPRYTNFRTHRKIVVCDGLVGFTGGMNISDEQTAEWHGDRAWRDTHVRIEGSAVRALQRVFIEDWSYACGETPNGPEYLKRATARGEELVQIVASGPDADVYAIHKLIFASIASAHERVLITTPYFVPDEPIVSAMVTAAMRGIDVKVIVPAAGDSMLVDLAARSYFPELLAAGVRIYEYLPRFVHAKTIVIDRDLAIVGSANMDNRSFRLNFEVCAAVYGGQFAQRLAAVFEDDLAECREVKARQLDREPLVQRLGEATARLFSPML</sequence>
<keyword evidence="3" id="KW-0808">Transferase</keyword>
<dbReference type="KEGG" id="samy:DB32_006421"/>
<evidence type="ECO:0000313" key="11">
    <source>
        <dbReference type="EMBL" id="AKF09272.1"/>
    </source>
</evidence>
<evidence type="ECO:0000256" key="6">
    <source>
        <dbReference type="ARBA" id="ARBA00022989"/>
    </source>
</evidence>
<gene>
    <name evidence="11" type="ORF">DB32_006421</name>
</gene>
<dbReference type="CDD" id="cd09110">
    <property type="entry name" value="PLDc_CLS_1"/>
    <property type="match status" value="1"/>
</dbReference>
<evidence type="ECO:0000256" key="7">
    <source>
        <dbReference type="ARBA" id="ARBA00023136"/>
    </source>
</evidence>
<evidence type="ECO:0000256" key="1">
    <source>
        <dbReference type="ARBA" id="ARBA00004236"/>
    </source>
</evidence>
<protein>
    <recommendedName>
        <fullName evidence="8">Cardiolipin synthase</fullName>
        <ecNumber evidence="8">2.7.8.-</ecNumber>
    </recommendedName>
</protein>
<dbReference type="GO" id="GO:0008808">
    <property type="term" value="F:cardiolipin synthase activity"/>
    <property type="evidence" value="ECO:0007669"/>
    <property type="project" value="UniProtKB-UniRule"/>
</dbReference>
<feature type="domain" description="PLD phosphodiesterase" evidence="10">
    <location>
        <begin position="383"/>
        <end position="410"/>
    </location>
</feature>
<evidence type="ECO:0000256" key="3">
    <source>
        <dbReference type="ARBA" id="ARBA00022679"/>
    </source>
</evidence>
<dbReference type="InterPro" id="IPR022924">
    <property type="entry name" value="Cardiolipin_synthase"/>
</dbReference>
<keyword evidence="2" id="KW-1003">Cell membrane</keyword>
<dbReference type="PANTHER" id="PTHR21248:SF22">
    <property type="entry name" value="PHOSPHOLIPASE D"/>
    <property type="match status" value="1"/>
</dbReference>
<dbReference type="AlphaFoldDB" id="A0A0F6YL00"/>
<dbReference type="PROSITE" id="PS50035">
    <property type="entry name" value="PLD"/>
    <property type="match status" value="2"/>
</dbReference>
<dbReference type="STRING" id="927083.DB32_006421"/>
<evidence type="ECO:0000313" key="12">
    <source>
        <dbReference type="Proteomes" id="UP000034883"/>
    </source>
</evidence>
<evidence type="ECO:0000256" key="5">
    <source>
        <dbReference type="ARBA" id="ARBA00022737"/>
    </source>
</evidence>
<dbReference type="Proteomes" id="UP000034883">
    <property type="component" value="Chromosome"/>
</dbReference>
<evidence type="ECO:0000256" key="4">
    <source>
        <dbReference type="ARBA" id="ARBA00022692"/>
    </source>
</evidence>
<feature type="domain" description="PLD phosphodiesterase" evidence="10">
    <location>
        <begin position="207"/>
        <end position="234"/>
    </location>
</feature>
<evidence type="ECO:0000256" key="2">
    <source>
        <dbReference type="ARBA" id="ARBA00022475"/>
    </source>
</evidence>
<dbReference type="RefSeq" id="WP_240481272.1">
    <property type="nucleotide sequence ID" value="NZ_CP011125.1"/>
</dbReference>
<proteinExistence type="predicted"/>
<dbReference type="SUPFAM" id="SSF56024">
    <property type="entry name" value="Phospholipase D/nuclease"/>
    <property type="match status" value="2"/>
</dbReference>
<feature type="transmembrane region" description="Helical" evidence="9">
    <location>
        <begin position="7"/>
        <end position="25"/>
    </location>
</feature>
<evidence type="ECO:0000256" key="9">
    <source>
        <dbReference type="SAM" id="Phobius"/>
    </source>
</evidence>
<dbReference type="EC" id="2.7.8.-" evidence="8"/>
<organism evidence="11 12">
    <name type="scientific">Sandaracinus amylolyticus</name>
    <dbReference type="NCBI Taxonomy" id="927083"/>
    <lineage>
        <taxon>Bacteria</taxon>
        <taxon>Pseudomonadati</taxon>
        <taxon>Myxococcota</taxon>
        <taxon>Polyangia</taxon>
        <taxon>Polyangiales</taxon>
        <taxon>Sandaracinaceae</taxon>
        <taxon>Sandaracinus</taxon>
    </lineage>
</organism>
<keyword evidence="4 9" id="KW-0812">Transmembrane</keyword>
<dbReference type="NCBIfam" id="TIGR04265">
    <property type="entry name" value="bac_cardiolipin"/>
    <property type="match status" value="1"/>
</dbReference>
<keyword evidence="7 9" id="KW-0472">Membrane</keyword>
<dbReference type="InterPro" id="IPR001736">
    <property type="entry name" value="PLipase_D/transphosphatidylase"/>
</dbReference>
<dbReference type="Gene3D" id="3.30.870.10">
    <property type="entry name" value="Endonuclease Chain A"/>
    <property type="match status" value="2"/>
</dbReference>
<accession>A0A0F6YL00</accession>
<dbReference type="EMBL" id="CP011125">
    <property type="protein sequence ID" value="AKF09272.1"/>
    <property type="molecule type" value="Genomic_DNA"/>
</dbReference>
<dbReference type="CDD" id="cd09112">
    <property type="entry name" value="PLDc_CLS_2"/>
    <property type="match status" value="1"/>
</dbReference>
<dbReference type="GO" id="GO:0032049">
    <property type="term" value="P:cardiolipin biosynthetic process"/>
    <property type="evidence" value="ECO:0007669"/>
    <property type="project" value="UniProtKB-UniRule"/>
</dbReference>
<keyword evidence="12" id="KW-1185">Reference proteome</keyword>
<keyword evidence="5" id="KW-0677">Repeat</keyword>
<comment type="subcellular location">
    <subcellularLocation>
        <location evidence="1">Cell membrane</location>
    </subcellularLocation>
</comment>